<protein>
    <recommendedName>
        <fullName evidence="5 8">3-dehydroquinate dehydratase</fullName>
        <shortName evidence="8">3-dehydroquinase</shortName>
        <ecNumber evidence="5 8">4.2.1.10</ecNumber>
    </recommendedName>
    <alternativeName>
        <fullName evidence="8">Type II DHQase</fullName>
    </alternativeName>
</protein>
<dbReference type="Proteomes" id="UP001171902">
    <property type="component" value="Unassembled WGS sequence"/>
</dbReference>
<dbReference type="Pfam" id="PF01220">
    <property type="entry name" value="DHquinase_II"/>
    <property type="match status" value="1"/>
</dbReference>
<name>A0ABT7YKT3_9ACTN</name>
<dbReference type="Gene3D" id="3.40.50.9100">
    <property type="entry name" value="Dehydroquinase, class II"/>
    <property type="match status" value="1"/>
</dbReference>
<comment type="similarity">
    <text evidence="3 8">Belongs to the type-II 3-dehydroquinase family.</text>
</comment>
<dbReference type="InterPro" id="IPR018509">
    <property type="entry name" value="DHquinase_II_CS"/>
</dbReference>
<sequence length="152" mass="16397">MSDGRKVLVLNGPNLNRLGKREPEIYGAHTLADLESMCVAWGKANGLDVQMRQTNHEGQMIDWLHEAADDGCPVVLNAAGWTHTSVAIGDACAQLTGPLFEVHISNVHAREAFRHHSYVSPYATGGIIVGMGLAGYTYALDSIVDEGEPDLE</sequence>
<dbReference type="InterPro" id="IPR001874">
    <property type="entry name" value="DHquinase_II"/>
</dbReference>
<evidence type="ECO:0000256" key="5">
    <source>
        <dbReference type="ARBA" id="ARBA00012060"/>
    </source>
</evidence>
<dbReference type="RefSeq" id="WP_289955866.1">
    <property type="nucleotide sequence ID" value="NZ_JAUEMJ010000002.1"/>
</dbReference>
<evidence type="ECO:0000256" key="1">
    <source>
        <dbReference type="ARBA" id="ARBA00001864"/>
    </source>
</evidence>
<keyword evidence="6 8" id="KW-0057">Aromatic amino acid biosynthesis</keyword>
<feature type="binding site" evidence="8">
    <location>
        <position position="90"/>
    </location>
    <ligand>
        <name>substrate</name>
    </ligand>
</feature>
<evidence type="ECO:0000256" key="7">
    <source>
        <dbReference type="ARBA" id="ARBA00023239"/>
    </source>
</evidence>
<gene>
    <name evidence="8 9" type="primary">aroQ</name>
    <name evidence="9" type="ORF">QWI33_05905</name>
</gene>
<dbReference type="NCBIfam" id="NF003806">
    <property type="entry name" value="PRK05395.1-3"/>
    <property type="match status" value="1"/>
</dbReference>
<evidence type="ECO:0000256" key="2">
    <source>
        <dbReference type="ARBA" id="ARBA00004902"/>
    </source>
</evidence>
<dbReference type="InterPro" id="IPR036441">
    <property type="entry name" value="DHquinase_II_sf"/>
</dbReference>
<feature type="site" description="Transition state stabilizer" evidence="8">
    <location>
        <position position="21"/>
    </location>
</feature>
<evidence type="ECO:0000256" key="3">
    <source>
        <dbReference type="ARBA" id="ARBA00011037"/>
    </source>
</evidence>
<dbReference type="NCBIfam" id="NF003807">
    <property type="entry name" value="PRK05395.1-4"/>
    <property type="match status" value="1"/>
</dbReference>
<comment type="catalytic activity">
    <reaction evidence="1 8">
        <text>3-dehydroquinate = 3-dehydroshikimate + H2O</text>
        <dbReference type="Rhea" id="RHEA:21096"/>
        <dbReference type="ChEBI" id="CHEBI:15377"/>
        <dbReference type="ChEBI" id="CHEBI:16630"/>
        <dbReference type="ChEBI" id="CHEBI:32364"/>
        <dbReference type="EC" id="4.2.1.10"/>
    </reaction>
</comment>
<comment type="pathway">
    <text evidence="2 8">Metabolic intermediate biosynthesis; chorismate biosynthesis; chorismate from D-erythrose 4-phosphate and phosphoenolpyruvate: step 3/7.</text>
</comment>
<dbReference type="SUPFAM" id="SSF52304">
    <property type="entry name" value="Type II 3-dehydroquinate dehydratase"/>
    <property type="match status" value="1"/>
</dbReference>
<comment type="subunit">
    <text evidence="4 8">Homododecamer.</text>
</comment>
<dbReference type="PROSITE" id="PS01029">
    <property type="entry name" value="DEHYDROQUINASE_II"/>
    <property type="match status" value="1"/>
</dbReference>
<feature type="binding site" evidence="8">
    <location>
        <position position="77"/>
    </location>
    <ligand>
        <name>substrate</name>
    </ligand>
</feature>
<evidence type="ECO:0000313" key="9">
    <source>
        <dbReference type="EMBL" id="MDN3239248.1"/>
    </source>
</evidence>
<dbReference type="GO" id="GO:0003855">
    <property type="term" value="F:3-dehydroquinate dehydratase activity"/>
    <property type="evidence" value="ECO:0007669"/>
    <property type="project" value="UniProtKB-EC"/>
</dbReference>
<accession>A0ABT7YKT3</accession>
<proteinExistence type="inferred from homology"/>
<evidence type="ECO:0000313" key="10">
    <source>
        <dbReference type="Proteomes" id="UP001171902"/>
    </source>
</evidence>
<keyword evidence="10" id="KW-1185">Reference proteome</keyword>
<feature type="active site" description="Proton donor" evidence="8">
    <location>
        <position position="103"/>
    </location>
</feature>
<organism evidence="9 10">
    <name type="scientific">Glycomyces tritici</name>
    <dbReference type="NCBI Taxonomy" id="2665176"/>
    <lineage>
        <taxon>Bacteria</taxon>
        <taxon>Bacillati</taxon>
        <taxon>Actinomycetota</taxon>
        <taxon>Actinomycetes</taxon>
        <taxon>Glycomycetales</taxon>
        <taxon>Glycomycetaceae</taxon>
        <taxon>Glycomyces</taxon>
    </lineage>
</organism>
<evidence type="ECO:0000256" key="6">
    <source>
        <dbReference type="ARBA" id="ARBA00023141"/>
    </source>
</evidence>
<dbReference type="NCBIfam" id="TIGR01088">
    <property type="entry name" value="aroQ"/>
    <property type="match status" value="1"/>
</dbReference>
<comment type="caution">
    <text evidence="9">The sequence shown here is derived from an EMBL/GenBank/DDBJ whole genome shotgun (WGS) entry which is preliminary data.</text>
</comment>
<feature type="binding site" evidence="8">
    <location>
        <position position="114"/>
    </location>
    <ligand>
        <name>substrate</name>
    </ligand>
</feature>
<reference evidence="9" key="1">
    <citation type="submission" date="2023-06" db="EMBL/GenBank/DDBJ databases">
        <title>Gycomyces niveus sp.nov., a novel actinomycete isolated from soil in Shouguang.</title>
        <authorList>
            <person name="Yang X."/>
            <person name="Zhao J."/>
        </authorList>
    </citation>
    <scope>NUCLEOTIDE SEQUENCE</scope>
    <source>
        <strain evidence="9">NEAU C2</strain>
    </source>
</reference>
<dbReference type="PANTHER" id="PTHR21272">
    <property type="entry name" value="CATABOLIC 3-DEHYDROQUINASE"/>
    <property type="match status" value="1"/>
</dbReference>
<comment type="function">
    <text evidence="8">Catalyzes a trans-dehydration via an enolate intermediate.</text>
</comment>
<keyword evidence="7 8" id="KW-0456">Lyase</keyword>
<dbReference type="HAMAP" id="MF_00169">
    <property type="entry name" value="AroQ"/>
    <property type="match status" value="1"/>
</dbReference>
<dbReference type="EC" id="4.2.1.10" evidence="5 8"/>
<feature type="binding site" evidence="8">
    <location>
        <position position="83"/>
    </location>
    <ligand>
        <name>substrate</name>
    </ligand>
</feature>
<dbReference type="PIRSF" id="PIRSF001399">
    <property type="entry name" value="DHquinase_II"/>
    <property type="match status" value="1"/>
</dbReference>
<dbReference type="CDD" id="cd00466">
    <property type="entry name" value="DHQase_II"/>
    <property type="match status" value="1"/>
</dbReference>
<dbReference type="EMBL" id="JAUEMJ010000002">
    <property type="protein sequence ID" value="MDN3239248.1"/>
    <property type="molecule type" value="Genomic_DNA"/>
</dbReference>
<feature type="binding site" evidence="8">
    <location>
        <begin position="104"/>
        <end position="105"/>
    </location>
    <ligand>
        <name>substrate</name>
    </ligand>
</feature>
<feature type="active site" description="Proton acceptor" evidence="8">
    <location>
        <position position="26"/>
    </location>
</feature>
<dbReference type="NCBIfam" id="NF003805">
    <property type="entry name" value="PRK05395.1-2"/>
    <property type="match status" value="1"/>
</dbReference>
<evidence type="ECO:0000256" key="8">
    <source>
        <dbReference type="HAMAP-Rule" id="MF_00169"/>
    </source>
</evidence>
<evidence type="ECO:0000256" key="4">
    <source>
        <dbReference type="ARBA" id="ARBA00011193"/>
    </source>
</evidence>
<dbReference type="PANTHER" id="PTHR21272:SF3">
    <property type="entry name" value="CATABOLIC 3-DEHYDROQUINASE"/>
    <property type="match status" value="1"/>
</dbReference>
<keyword evidence="8" id="KW-0028">Amino-acid biosynthesis</keyword>